<dbReference type="EMBL" id="NIDE01000004">
    <property type="protein sequence ID" value="OWK43967.1"/>
    <property type="molecule type" value="Genomic_DNA"/>
</dbReference>
<dbReference type="Pfam" id="PF13181">
    <property type="entry name" value="TPR_8"/>
    <property type="match status" value="1"/>
</dbReference>
<feature type="transmembrane region" description="Helical" evidence="4">
    <location>
        <begin position="396"/>
        <end position="416"/>
    </location>
</feature>
<dbReference type="PROSITE" id="PS50005">
    <property type="entry name" value="TPR"/>
    <property type="match status" value="6"/>
</dbReference>
<dbReference type="InterPro" id="IPR011990">
    <property type="entry name" value="TPR-like_helical_dom_sf"/>
</dbReference>
<feature type="transmembrane region" description="Helical" evidence="4">
    <location>
        <begin position="223"/>
        <end position="243"/>
    </location>
</feature>
<feature type="repeat" description="TPR" evidence="3">
    <location>
        <begin position="514"/>
        <end position="547"/>
    </location>
</feature>
<dbReference type="OrthoDB" id="232771at2"/>
<name>A0A225E6A9_9BACT</name>
<dbReference type="SMART" id="SM00028">
    <property type="entry name" value="TPR"/>
    <property type="match status" value="6"/>
</dbReference>
<keyword evidence="7" id="KW-1185">Reference proteome</keyword>
<dbReference type="RefSeq" id="WP_161967433.1">
    <property type="nucleotide sequence ID" value="NZ_NIDE01000004.1"/>
</dbReference>
<protein>
    <submittedName>
        <fullName evidence="6">TPR repeat</fullName>
    </submittedName>
</protein>
<dbReference type="PROSITE" id="PS50293">
    <property type="entry name" value="TPR_REGION"/>
    <property type="match status" value="1"/>
</dbReference>
<reference evidence="7" key="1">
    <citation type="submission" date="2017-06" db="EMBL/GenBank/DDBJ databases">
        <title>Genome analysis of Fimbriiglobus ruber SP5, the first member of the order Planctomycetales with confirmed chitinolytic capability.</title>
        <authorList>
            <person name="Ravin N.V."/>
            <person name="Rakitin A.L."/>
            <person name="Ivanova A.A."/>
            <person name="Beletsky A.V."/>
            <person name="Kulichevskaya I.S."/>
            <person name="Mardanov A.V."/>
            <person name="Dedysh S.N."/>
        </authorList>
    </citation>
    <scope>NUCLEOTIDE SEQUENCE [LARGE SCALE GENOMIC DNA]</scope>
    <source>
        <strain evidence="7">SP5</strain>
    </source>
</reference>
<evidence type="ECO:0000259" key="5">
    <source>
        <dbReference type="Pfam" id="PF13231"/>
    </source>
</evidence>
<dbReference type="Pfam" id="PF13432">
    <property type="entry name" value="TPR_16"/>
    <property type="match status" value="2"/>
</dbReference>
<keyword evidence="2 3" id="KW-0802">TPR repeat</keyword>
<feature type="domain" description="Glycosyltransferase RgtA/B/C/D-like" evidence="5">
    <location>
        <begin position="58"/>
        <end position="210"/>
    </location>
</feature>
<dbReference type="InterPro" id="IPR038731">
    <property type="entry name" value="RgtA/B/C-like"/>
</dbReference>
<accession>A0A225E6A9</accession>
<feature type="transmembrane region" description="Helical" evidence="4">
    <location>
        <begin position="311"/>
        <end position="331"/>
    </location>
</feature>
<dbReference type="InterPro" id="IPR019734">
    <property type="entry name" value="TPR_rpt"/>
</dbReference>
<evidence type="ECO:0000256" key="3">
    <source>
        <dbReference type="PROSITE-ProRule" id="PRU00339"/>
    </source>
</evidence>
<dbReference type="Pfam" id="PF13231">
    <property type="entry name" value="PMT_2"/>
    <property type="match status" value="1"/>
</dbReference>
<feature type="transmembrane region" description="Helical" evidence="4">
    <location>
        <begin position="141"/>
        <end position="162"/>
    </location>
</feature>
<organism evidence="6 7">
    <name type="scientific">Fimbriiglobus ruber</name>
    <dbReference type="NCBI Taxonomy" id="1908690"/>
    <lineage>
        <taxon>Bacteria</taxon>
        <taxon>Pseudomonadati</taxon>
        <taxon>Planctomycetota</taxon>
        <taxon>Planctomycetia</taxon>
        <taxon>Gemmatales</taxon>
        <taxon>Gemmataceae</taxon>
        <taxon>Fimbriiglobus</taxon>
    </lineage>
</organism>
<sequence length="667" mass="72500">MKCSDWWRPLAIVVVVAVAYHNSFAGAFVFDDYQNITENPVVRAPLETWPALLINPRPVARATFAVNYLLGGDDPWGYHAVNLLIHTLAALTLYDLVRRSLLLPSASGTLSTWSPQSAADVATASALVWAVHPLTTQAVTYIVQRMESLAGLCILATLYALVRGASAADRRARWGWYGAAVIACGLGMGSKEGAVVIPILALLFDRCVVAGSFCDALRVRRGLYVGLAATWVILWPFVAPLLLGPVATLDGASVAARPNDEPTAGFSVRNLTPLEFVQSQPGVIVHYLRLATFPYPQCFDYNWPVARSAQAIFVPALFLMVLCCAAVWALVRRPRIGFLAAAPFIVLAPTSSVMPIQDLAVEHRMYLALAPLVVLAVLGVRAAVVEMDRRGLLGSSGAGFTSRAIAVVAVAILTILTVHRNEVYESAVKLWAEVVERAPENGRAHYNLGAELAKIGRNEEAVRCYSRALALFPIVERGHVQSVNNLGTELSKLGRAAEAAECYRRVTEVDPENATAYFNMGIELGRLGRAEEAIRAYQQAVQYDPSHFRAMNNLGTELSKQNRGDEAIEWFRRASVANPSDPVPLDSLGMELGRAGRLPEAATCFRRASELDPARATSHYYLGITLLRDGQGAEAVNEFKNAVRLAPDVRQYREALATAQGQVRRGS</sequence>
<keyword evidence="4" id="KW-1133">Transmembrane helix</keyword>
<dbReference type="PANTHER" id="PTHR44227">
    <property type="match status" value="1"/>
</dbReference>
<feature type="transmembrane region" description="Helical" evidence="4">
    <location>
        <begin position="363"/>
        <end position="384"/>
    </location>
</feature>
<comment type="caution">
    <text evidence="6">The sequence shown here is derived from an EMBL/GenBank/DDBJ whole genome shotgun (WGS) entry which is preliminary data.</text>
</comment>
<dbReference type="Pfam" id="PF00515">
    <property type="entry name" value="TPR_1"/>
    <property type="match status" value="1"/>
</dbReference>
<evidence type="ECO:0000256" key="2">
    <source>
        <dbReference type="ARBA" id="ARBA00022803"/>
    </source>
</evidence>
<evidence type="ECO:0000313" key="6">
    <source>
        <dbReference type="EMBL" id="OWK43967.1"/>
    </source>
</evidence>
<evidence type="ECO:0000256" key="1">
    <source>
        <dbReference type="ARBA" id="ARBA00022737"/>
    </source>
</evidence>
<dbReference type="PANTHER" id="PTHR44227:SF3">
    <property type="entry name" value="PROTEIN O-MANNOSYL-TRANSFERASE TMTC4"/>
    <property type="match status" value="1"/>
</dbReference>
<evidence type="ECO:0000313" key="7">
    <source>
        <dbReference type="Proteomes" id="UP000214646"/>
    </source>
</evidence>
<dbReference type="Proteomes" id="UP000214646">
    <property type="component" value="Unassembled WGS sequence"/>
</dbReference>
<dbReference type="SUPFAM" id="SSF48452">
    <property type="entry name" value="TPR-like"/>
    <property type="match status" value="1"/>
</dbReference>
<feature type="repeat" description="TPR" evidence="3">
    <location>
        <begin position="442"/>
        <end position="475"/>
    </location>
</feature>
<feature type="repeat" description="TPR" evidence="3">
    <location>
        <begin position="616"/>
        <end position="649"/>
    </location>
</feature>
<evidence type="ECO:0000256" key="4">
    <source>
        <dbReference type="SAM" id="Phobius"/>
    </source>
</evidence>
<dbReference type="InterPro" id="IPR052346">
    <property type="entry name" value="O-mannosyl-transferase_TMTC"/>
</dbReference>
<feature type="transmembrane region" description="Helical" evidence="4">
    <location>
        <begin position="76"/>
        <end position="97"/>
    </location>
</feature>
<dbReference type="AlphaFoldDB" id="A0A225E6A9"/>
<proteinExistence type="predicted"/>
<feature type="repeat" description="TPR" evidence="3">
    <location>
        <begin position="582"/>
        <end position="615"/>
    </location>
</feature>
<feature type="repeat" description="TPR" evidence="3">
    <location>
        <begin position="548"/>
        <end position="581"/>
    </location>
</feature>
<keyword evidence="4" id="KW-0812">Transmembrane</keyword>
<keyword evidence="4" id="KW-0472">Membrane</keyword>
<dbReference type="Gene3D" id="1.25.40.10">
    <property type="entry name" value="Tetratricopeptide repeat domain"/>
    <property type="match status" value="3"/>
</dbReference>
<feature type="repeat" description="TPR" evidence="3">
    <location>
        <begin position="480"/>
        <end position="513"/>
    </location>
</feature>
<gene>
    <name evidence="6" type="ORF">FRUB_03566</name>
</gene>
<feature type="transmembrane region" description="Helical" evidence="4">
    <location>
        <begin position="338"/>
        <end position="357"/>
    </location>
</feature>
<keyword evidence="1" id="KW-0677">Repeat</keyword>